<reference evidence="1" key="1">
    <citation type="journal article" date="2015" name="Nature">
        <title>Complex archaea that bridge the gap between prokaryotes and eukaryotes.</title>
        <authorList>
            <person name="Spang A."/>
            <person name="Saw J.H."/>
            <person name="Jorgensen S.L."/>
            <person name="Zaremba-Niedzwiedzka K."/>
            <person name="Martijn J."/>
            <person name="Lind A.E."/>
            <person name="van Eijk R."/>
            <person name="Schleper C."/>
            <person name="Guy L."/>
            <person name="Ettema T.J."/>
        </authorList>
    </citation>
    <scope>NUCLEOTIDE SEQUENCE</scope>
</reference>
<dbReference type="AlphaFoldDB" id="A0A0F8ZKP3"/>
<organism evidence="1">
    <name type="scientific">marine sediment metagenome</name>
    <dbReference type="NCBI Taxonomy" id="412755"/>
    <lineage>
        <taxon>unclassified sequences</taxon>
        <taxon>metagenomes</taxon>
        <taxon>ecological metagenomes</taxon>
    </lineage>
</organism>
<name>A0A0F8ZKP3_9ZZZZ</name>
<accession>A0A0F8ZKP3</accession>
<sequence length="188" mass="20299">MAELEIISGPLKIYVAPAVEAMTAVSAGPAGNWVLLGTSGDLNYTEEGVTIRGEHSTEVWRSLGSPYPRKSFRPEADTFVDVVVADMSLTHLRVAFNNNVVVADAGFDYLSMDQGLEPTEHSLMIRGTGNSPLFSGSNMQYEIEKCVQIGNTEMVFVKGEPVGVAFSFQLIYNESGSFPVGRIVEADA</sequence>
<dbReference type="EMBL" id="LAZR01047378">
    <property type="protein sequence ID" value="KKK94362.1"/>
    <property type="molecule type" value="Genomic_DNA"/>
</dbReference>
<comment type="caution">
    <text evidence="1">The sequence shown here is derived from an EMBL/GenBank/DDBJ whole genome shotgun (WGS) entry which is preliminary data.</text>
</comment>
<evidence type="ECO:0000313" key="1">
    <source>
        <dbReference type="EMBL" id="KKK94362.1"/>
    </source>
</evidence>
<gene>
    <name evidence="1" type="ORF">LCGC14_2683640</name>
</gene>
<proteinExistence type="predicted"/>
<protein>
    <submittedName>
        <fullName evidence="1">Uncharacterized protein</fullName>
    </submittedName>
</protein>